<evidence type="ECO:0000256" key="1">
    <source>
        <dbReference type="SAM" id="Coils"/>
    </source>
</evidence>
<dbReference type="OrthoDB" id="758624at2759"/>
<feature type="compositionally biased region" description="Low complexity" evidence="2">
    <location>
        <begin position="500"/>
        <end position="512"/>
    </location>
</feature>
<feature type="compositionally biased region" description="Polar residues" evidence="2">
    <location>
        <begin position="520"/>
        <end position="529"/>
    </location>
</feature>
<feature type="region of interest" description="Disordered" evidence="2">
    <location>
        <begin position="212"/>
        <end position="237"/>
    </location>
</feature>
<accession>A0A835LDG8</accession>
<dbReference type="InterPro" id="IPR008004">
    <property type="entry name" value="OCTOPUS-like"/>
</dbReference>
<sequence>MNQNPEQHPRFPTCKHHPSEQFTGFCPSCLRERLNGLDPSNIPSTSSSSSSISTLHKSSCTIKSIFKGASSSGFLPELRRCKSFSGGRNESVLSLEPKRKSCDVRVRNTLWSLFNLDDERKGCLTDKEIEETRDLPVIQLKEEDEDEIRVLESLEDRIEEIVEEEEEIKTMKDHIDSEAQCRKTQGRDLKEIAGSFWLAASKKLQKWRRRQKMNKASNGGGGLSTMPKQKRIGGRQFRETQSEVADYGFGRRSCDTDPRYSLDAGRMSFDDPRCSWDEPRASWDGYLIGKMFPRVPPMVSVNEDVPVPVRRVDKEIPVELPMSSIIEDGTTPGGSAQTRDYYSDLSQRRRKSFDRSSSIGKATASMVADIDELRSISNAKVTPATSDYFHGAKVLVTECNMTDSKSNSIKDDRSESFESAFRDAASVVGDTPKESKKSSRWSKGWNIWGLIHRRSGRKNGDKERYCRRNGVDRSLSGSWPELRRDGNGKANESFDRKNFRSNSSVSSRRFSNTDGLLGSMRSSSVQTNGHIKKRREEFVLERNRSARYSPSSLDNGLLRFYLTPLRGSRRSNSGKSRNKTPHAIARSVLRLY</sequence>
<keyword evidence="1" id="KW-0175">Coiled coil</keyword>
<evidence type="ECO:0000313" key="4">
    <source>
        <dbReference type="Proteomes" id="UP000631114"/>
    </source>
</evidence>
<dbReference type="Pfam" id="PF05340">
    <property type="entry name" value="DUF740"/>
    <property type="match status" value="2"/>
</dbReference>
<feature type="region of interest" description="Disordered" evidence="2">
    <location>
        <begin position="476"/>
        <end position="530"/>
    </location>
</feature>
<reference evidence="3 4" key="1">
    <citation type="submission" date="2020-10" db="EMBL/GenBank/DDBJ databases">
        <title>The Coptis chinensis genome and diversification of protoberbering-type alkaloids.</title>
        <authorList>
            <person name="Wang B."/>
            <person name="Shu S."/>
            <person name="Song C."/>
            <person name="Liu Y."/>
        </authorList>
    </citation>
    <scope>NUCLEOTIDE SEQUENCE [LARGE SCALE GENOMIC DNA]</scope>
    <source>
        <strain evidence="3">HL-2020</strain>
        <tissue evidence="3">Leaf</tissue>
    </source>
</reference>
<dbReference type="EMBL" id="JADFTS010000008">
    <property type="protein sequence ID" value="KAF9591458.1"/>
    <property type="molecule type" value="Genomic_DNA"/>
</dbReference>
<comment type="caution">
    <text evidence="3">The sequence shown here is derived from an EMBL/GenBank/DDBJ whole genome shotgun (WGS) entry which is preliminary data.</text>
</comment>
<evidence type="ECO:0000256" key="2">
    <source>
        <dbReference type="SAM" id="MobiDB-lite"/>
    </source>
</evidence>
<name>A0A835LDG8_9MAGN</name>
<evidence type="ECO:0000313" key="3">
    <source>
        <dbReference type="EMBL" id="KAF9591458.1"/>
    </source>
</evidence>
<keyword evidence="4" id="KW-1185">Reference proteome</keyword>
<organism evidence="3 4">
    <name type="scientific">Coptis chinensis</name>
    <dbReference type="NCBI Taxonomy" id="261450"/>
    <lineage>
        <taxon>Eukaryota</taxon>
        <taxon>Viridiplantae</taxon>
        <taxon>Streptophyta</taxon>
        <taxon>Embryophyta</taxon>
        <taxon>Tracheophyta</taxon>
        <taxon>Spermatophyta</taxon>
        <taxon>Magnoliopsida</taxon>
        <taxon>Ranunculales</taxon>
        <taxon>Ranunculaceae</taxon>
        <taxon>Coptidoideae</taxon>
        <taxon>Coptis</taxon>
    </lineage>
</organism>
<dbReference type="Proteomes" id="UP000631114">
    <property type="component" value="Unassembled WGS sequence"/>
</dbReference>
<dbReference type="AlphaFoldDB" id="A0A835LDG8"/>
<protein>
    <submittedName>
        <fullName evidence="3">Uncharacterized protein</fullName>
    </submittedName>
</protein>
<dbReference type="PANTHER" id="PTHR31659:SF0">
    <property type="entry name" value="EMB|CAB61945.1"/>
    <property type="match status" value="1"/>
</dbReference>
<feature type="coiled-coil region" evidence="1">
    <location>
        <begin position="137"/>
        <end position="174"/>
    </location>
</feature>
<feature type="compositionally biased region" description="Basic and acidic residues" evidence="2">
    <location>
        <begin position="481"/>
        <end position="498"/>
    </location>
</feature>
<proteinExistence type="predicted"/>
<dbReference type="PANTHER" id="PTHR31659">
    <property type="entry name" value="PROTEIN: UPF0503-LIKE PROTEIN, PUTATIVE (DUF740)-RELATED"/>
    <property type="match status" value="1"/>
</dbReference>
<gene>
    <name evidence="3" type="ORF">IFM89_004156</name>
</gene>